<feature type="transmembrane region" description="Helical" evidence="8">
    <location>
        <begin position="144"/>
        <end position="164"/>
    </location>
</feature>
<proteinExistence type="inferred from homology"/>
<feature type="transmembrane region" description="Helical" evidence="8">
    <location>
        <begin position="110"/>
        <end position="132"/>
    </location>
</feature>
<reference evidence="10 11" key="1">
    <citation type="submission" date="2013-08" db="EMBL/GenBank/DDBJ databases">
        <authorList>
            <person name="Huang J."/>
            <person name="Wang G."/>
        </authorList>
    </citation>
    <scope>NUCLEOTIDE SEQUENCE [LARGE SCALE GENOMIC DNA]</scope>
    <source>
        <strain evidence="10 11">JSM 076056</strain>
    </source>
</reference>
<comment type="similarity">
    <text evidence="8">Belongs to the binding-protein-dependent transport system permease family.</text>
</comment>
<evidence type="ECO:0000256" key="4">
    <source>
        <dbReference type="ARBA" id="ARBA00022597"/>
    </source>
</evidence>
<evidence type="ECO:0000313" key="10">
    <source>
        <dbReference type="EMBL" id="KGX92652.1"/>
    </source>
</evidence>
<keyword evidence="7 8" id="KW-0472">Membrane</keyword>
<feature type="domain" description="ABC transmembrane type-1" evidence="9">
    <location>
        <begin position="73"/>
        <end position="265"/>
    </location>
</feature>
<evidence type="ECO:0000256" key="8">
    <source>
        <dbReference type="RuleBase" id="RU363032"/>
    </source>
</evidence>
<protein>
    <submittedName>
        <fullName evidence="10">Cyclodextrin transporter permease</fullName>
    </submittedName>
</protein>
<dbReference type="SUPFAM" id="SSF161098">
    <property type="entry name" value="MetI-like"/>
    <property type="match status" value="1"/>
</dbReference>
<evidence type="ECO:0000256" key="7">
    <source>
        <dbReference type="ARBA" id="ARBA00023136"/>
    </source>
</evidence>
<keyword evidence="6 8" id="KW-1133">Transmembrane helix</keyword>
<dbReference type="FunFam" id="1.10.3720.10:FF:000034">
    <property type="entry name" value="Sugar ABC transporter permease"/>
    <property type="match status" value="1"/>
</dbReference>
<dbReference type="PANTHER" id="PTHR32243:SF34">
    <property type="entry name" value="GALACTOOLIGOSACCHARIDES TRANSPORT SYSTEM PERMEASE PROTEIN GANQ"/>
    <property type="match status" value="1"/>
</dbReference>
<comment type="caution">
    <text evidence="10">The sequence shown here is derived from an EMBL/GenBank/DDBJ whole genome shotgun (WGS) entry which is preliminary data.</text>
</comment>
<dbReference type="EMBL" id="AVPE01000005">
    <property type="protein sequence ID" value="KGX92652.1"/>
    <property type="molecule type" value="Genomic_DNA"/>
</dbReference>
<name>A0A0A5I9Z2_9BACI</name>
<feature type="transmembrane region" description="Helical" evidence="8">
    <location>
        <begin position="244"/>
        <end position="265"/>
    </location>
</feature>
<keyword evidence="5 8" id="KW-0812">Transmembrane</keyword>
<sequence length="280" mass="31647">MSMKRQRIIRLTLSYLVVAIMSVIILYPILWVFGASISPGSTLSNFSLIPENPTWAHYREIFNLNESSYMIWYWNTLKICIITMLGSVLTISLMAYAFSRYRFWGRKNGLIVFLILQMIPNFAALIAIFVLANVTGLVNSHWGLILIYIGGAIPMNTWLMKGYFDSIPRELDESARMDGAGHLRIFWQIIMPLARPMVAVVSVFTFIIPFTDFILAKVLLRTEEQYTLAVGLYELVAREYGSEYTTFAAGSILIAIPIAILFLSFQKYFVSGLTAGGTKG</sequence>
<keyword evidence="3" id="KW-1003">Cell membrane</keyword>
<dbReference type="CDD" id="cd06261">
    <property type="entry name" value="TM_PBP2"/>
    <property type="match status" value="1"/>
</dbReference>
<dbReference type="GO" id="GO:0042956">
    <property type="term" value="P:maltodextrin transmembrane transport"/>
    <property type="evidence" value="ECO:0007669"/>
    <property type="project" value="TreeGrafter"/>
</dbReference>
<gene>
    <name evidence="10" type="ORF">N781_15140</name>
</gene>
<feature type="transmembrane region" description="Helical" evidence="8">
    <location>
        <begin position="12"/>
        <end position="33"/>
    </location>
</feature>
<keyword evidence="4" id="KW-0762">Sugar transport</keyword>
<dbReference type="STRING" id="1385510.GCA_000425205_01828"/>
<dbReference type="InterPro" id="IPR050901">
    <property type="entry name" value="BP-dep_ABC_trans_perm"/>
</dbReference>
<keyword evidence="11" id="KW-1185">Reference proteome</keyword>
<evidence type="ECO:0000313" key="11">
    <source>
        <dbReference type="Proteomes" id="UP000030528"/>
    </source>
</evidence>
<evidence type="ECO:0000256" key="3">
    <source>
        <dbReference type="ARBA" id="ARBA00022475"/>
    </source>
</evidence>
<dbReference type="PROSITE" id="PS50928">
    <property type="entry name" value="ABC_TM1"/>
    <property type="match status" value="1"/>
</dbReference>
<dbReference type="eggNOG" id="COG3833">
    <property type="taxonomic scope" value="Bacteria"/>
</dbReference>
<dbReference type="AlphaFoldDB" id="A0A0A5I9Z2"/>
<keyword evidence="2 8" id="KW-0813">Transport</keyword>
<evidence type="ECO:0000256" key="5">
    <source>
        <dbReference type="ARBA" id="ARBA00022692"/>
    </source>
</evidence>
<dbReference type="GO" id="GO:0005886">
    <property type="term" value="C:plasma membrane"/>
    <property type="evidence" value="ECO:0007669"/>
    <property type="project" value="UniProtKB-SubCell"/>
</dbReference>
<evidence type="ECO:0000256" key="1">
    <source>
        <dbReference type="ARBA" id="ARBA00004651"/>
    </source>
</evidence>
<feature type="transmembrane region" description="Helical" evidence="8">
    <location>
        <begin position="185"/>
        <end position="210"/>
    </location>
</feature>
<dbReference type="OrthoDB" id="9794684at2"/>
<comment type="subcellular location">
    <subcellularLocation>
        <location evidence="1 8">Cell membrane</location>
        <topology evidence="1 8">Multi-pass membrane protein</topology>
    </subcellularLocation>
</comment>
<evidence type="ECO:0000259" key="9">
    <source>
        <dbReference type="PROSITE" id="PS50928"/>
    </source>
</evidence>
<dbReference type="Gene3D" id="1.10.3720.10">
    <property type="entry name" value="MetI-like"/>
    <property type="match status" value="1"/>
</dbReference>
<feature type="transmembrane region" description="Helical" evidence="8">
    <location>
        <begin position="72"/>
        <end position="98"/>
    </location>
</feature>
<accession>A0A0A5I9Z2</accession>
<dbReference type="Pfam" id="PF00528">
    <property type="entry name" value="BPD_transp_1"/>
    <property type="match status" value="1"/>
</dbReference>
<dbReference type="PANTHER" id="PTHR32243">
    <property type="entry name" value="MALTOSE TRANSPORT SYSTEM PERMEASE-RELATED"/>
    <property type="match status" value="1"/>
</dbReference>
<dbReference type="InterPro" id="IPR000515">
    <property type="entry name" value="MetI-like"/>
</dbReference>
<dbReference type="RefSeq" id="WP_026800233.1">
    <property type="nucleotide sequence ID" value="NZ_AULI01000007.1"/>
</dbReference>
<organism evidence="10 11">
    <name type="scientific">Pontibacillus halophilus JSM 076056 = DSM 19796</name>
    <dbReference type="NCBI Taxonomy" id="1385510"/>
    <lineage>
        <taxon>Bacteria</taxon>
        <taxon>Bacillati</taxon>
        <taxon>Bacillota</taxon>
        <taxon>Bacilli</taxon>
        <taxon>Bacillales</taxon>
        <taxon>Bacillaceae</taxon>
        <taxon>Pontibacillus</taxon>
    </lineage>
</organism>
<dbReference type="Proteomes" id="UP000030528">
    <property type="component" value="Unassembled WGS sequence"/>
</dbReference>
<dbReference type="GO" id="GO:0015423">
    <property type="term" value="F:ABC-type maltose transporter activity"/>
    <property type="evidence" value="ECO:0007669"/>
    <property type="project" value="TreeGrafter"/>
</dbReference>
<dbReference type="InterPro" id="IPR035906">
    <property type="entry name" value="MetI-like_sf"/>
</dbReference>
<evidence type="ECO:0000256" key="6">
    <source>
        <dbReference type="ARBA" id="ARBA00022989"/>
    </source>
</evidence>
<evidence type="ECO:0000256" key="2">
    <source>
        <dbReference type="ARBA" id="ARBA00022448"/>
    </source>
</evidence>